<gene>
    <name evidence="2" type="ORF">D3871_16425</name>
</gene>
<dbReference type="OrthoDB" id="6793339at2"/>
<proteinExistence type="predicted"/>
<sequence length="343" mass="37308">MLSHLKIQGSPFDVGAALGRFGAPAMHAYMKNTEAWATVMQWRGSEAVREMGRLVQQRHPQYWQELQGMAAGLEIPFDEVLLWNCRGDVWAMAPDGCTTVQVPGTDHPAFAHNEDGDPGFSGQCAIAEITVEGRRRFASFVYPGSLPGHTFAVSDAGLAMTVNNLRTLHTDFGLPRMVVARAILDLADVASALGYLQSCPRSGGFHLTLGQAGNPDLVSVEFNAALCSVVKLNKPALHANHMIHAAMANQPQIVTGSSGYRQIRGDELLQQSAAQGTALDPLSILFDQGNAKFPIFRDAPDDSDQENTMATASIRIHADSVEWEVYTRKSRVPLFHMINGAQR</sequence>
<dbReference type="NCBIfam" id="NF040521">
    <property type="entry name" value="C45_proenzyme"/>
    <property type="match status" value="1"/>
</dbReference>
<comment type="caution">
    <text evidence="2">The sequence shown here is derived from an EMBL/GenBank/DDBJ whole genome shotgun (WGS) entry which is preliminary data.</text>
</comment>
<dbReference type="Gene3D" id="3.60.60.10">
    <property type="entry name" value="Penicillin V Acylase, Chain A"/>
    <property type="match status" value="1"/>
</dbReference>
<keyword evidence="3" id="KW-1185">Reference proteome</keyword>
<dbReference type="PANTHER" id="PTHR34180">
    <property type="entry name" value="PEPTIDASE C45"/>
    <property type="match status" value="1"/>
</dbReference>
<dbReference type="EMBL" id="QYUO01000002">
    <property type="protein sequence ID" value="RJF95051.1"/>
    <property type="molecule type" value="Genomic_DNA"/>
</dbReference>
<dbReference type="PANTHER" id="PTHR34180:SF1">
    <property type="entry name" value="BETA-ALANYL-DOPAMINE_CARCININE HYDROLASE"/>
    <property type="match status" value="1"/>
</dbReference>
<dbReference type="InterPro" id="IPR005079">
    <property type="entry name" value="Peptidase_C45_hydrolase"/>
</dbReference>
<accession>A0A3A3FK17</accession>
<organism evidence="2 3">
    <name type="scientific">Noviherbaspirillum saxi</name>
    <dbReference type="NCBI Taxonomy" id="2320863"/>
    <lineage>
        <taxon>Bacteria</taxon>
        <taxon>Pseudomonadati</taxon>
        <taxon>Pseudomonadota</taxon>
        <taxon>Betaproteobacteria</taxon>
        <taxon>Burkholderiales</taxon>
        <taxon>Oxalobacteraceae</taxon>
        <taxon>Noviherbaspirillum</taxon>
    </lineage>
</organism>
<name>A0A3A3FK17_9BURK</name>
<dbReference type="Pfam" id="PF03417">
    <property type="entry name" value="AAT"/>
    <property type="match status" value="1"/>
</dbReference>
<evidence type="ECO:0000313" key="3">
    <source>
        <dbReference type="Proteomes" id="UP000265955"/>
    </source>
</evidence>
<evidence type="ECO:0000259" key="1">
    <source>
        <dbReference type="Pfam" id="PF03417"/>
    </source>
</evidence>
<protein>
    <submittedName>
        <fullName evidence="2">Peptidase C45</fullName>
    </submittedName>
</protein>
<evidence type="ECO:0000313" key="2">
    <source>
        <dbReference type="EMBL" id="RJF95051.1"/>
    </source>
</evidence>
<dbReference type="Proteomes" id="UP000265955">
    <property type="component" value="Unassembled WGS sequence"/>
</dbReference>
<dbReference type="InterPro" id="IPR047801">
    <property type="entry name" value="Peptidase_C45"/>
</dbReference>
<dbReference type="InterPro" id="IPR047794">
    <property type="entry name" value="C45_proenzyme-like"/>
</dbReference>
<feature type="domain" description="Peptidase C45 hydrolase" evidence="1">
    <location>
        <begin position="106"/>
        <end position="321"/>
    </location>
</feature>
<reference evidence="3" key="1">
    <citation type="submission" date="2018-09" db="EMBL/GenBank/DDBJ databases">
        <authorList>
            <person name="Zhu H."/>
        </authorList>
    </citation>
    <scope>NUCLEOTIDE SEQUENCE [LARGE SCALE GENOMIC DNA]</scope>
    <source>
        <strain evidence="3">K1R23-30</strain>
    </source>
</reference>
<dbReference type="AlphaFoldDB" id="A0A3A3FK17"/>
<dbReference type="RefSeq" id="WP_119770201.1">
    <property type="nucleotide sequence ID" value="NZ_QYUO01000002.1"/>
</dbReference>